<dbReference type="EMBL" id="AMZO01000020">
    <property type="protein sequence ID" value="ELR65060.1"/>
    <property type="molecule type" value="Genomic_DNA"/>
</dbReference>
<dbReference type="InterPro" id="IPR007411">
    <property type="entry name" value="EpmC"/>
</dbReference>
<dbReference type="PATRIC" id="fig|1056511.3.peg.2708"/>
<organism evidence="1 2">
    <name type="scientific">Photobacterium marinum</name>
    <dbReference type="NCBI Taxonomy" id="1056511"/>
    <lineage>
        <taxon>Bacteria</taxon>
        <taxon>Pseudomonadati</taxon>
        <taxon>Pseudomonadota</taxon>
        <taxon>Gammaproteobacteria</taxon>
        <taxon>Vibrionales</taxon>
        <taxon>Vibrionaceae</taxon>
        <taxon>Photobacterium</taxon>
    </lineage>
</organism>
<proteinExistence type="predicted"/>
<comment type="caution">
    <text evidence="1">The sequence shown here is derived from an EMBL/GenBank/DDBJ whole genome shotgun (WGS) entry which is preliminary data.</text>
</comment>
<evidence type="ECO:0000313" key="1">
    <source>
        <dbReference type="EMBL" id="ELR65060.1"/>
    </source>
</evidence>
<protein>
    <submittedName>
        <fullName evidence="1">Putative transporting ATPase</fullName>
    </submittedName>
</protein>
<keyword evidence="2" id="KW-1185">Reference proteome</keyword>
<reference evidence="1 2" key="1">
    <citation type="submission" date="2012-12" db="EMBL/GenBank/DDBJ databases">
        <title>Genome Assembly of Photobacterium sp. AK15.</title>
        <authorList>
            <person name="Khatri I."/>
            <person name="Vaidya B."/>
            <person name="Srinivas T.N.R."/>
            <person name="Subramanian S."/>
            <person name="Pinnaka A."/>
        </authorList>
    </citation>
    <scope>NUCLEOTIDE SEQUENCE [LARGE SCALE GENOMIC DNA]</scope>
    <source>
        <strain evidence="1 2">AK15</strain>
    </source>
</reference>
<gene>
    <name evidence="1" type="ORF">C942_01631</name>
</gene>
<dbReference type="Proteomes" id="UP000011134">
    <property type="component" value="Unassembled WGS sequence"/>
</dbReference>
<evidence type="ECO:0000313" key="2">
    <source>
        <dbReference type="Proteomes" id="UP000011134"/>
    </source>
</evidence>
<sequence length="143" mass="16654">MYLPADDGHRQHRIVFARGYFASALHEISHWCIAGEERRLMEDYGYWYEPDGRNAKRQAEFEVVEIKPQAVEWILSASCGFRFQVSCDNLSGDSDSDWPGFTNKVRNQVIAYLELGMPPRAQVFSDVLRKYYDVPLLQPENFQ</sequence>
<dbReference type="Pfam" id="PF04315">
    <property type="entry name" value="EpmC"/>
    <property type="match status" value="1"/>
</dbReference>
<accession>L8J851</accession>
<name>L8J851_9GAMM</name>
<dbReference type="AlphaFoldDB" id="L8J851"/>